<protein>
    <submittedName>
        <fullName evidence="1">Uncharacterized protein</fullName>
    </submittedName>
</protein>
<dbReference type="SUPFAM" id="SSF54695">
    <property type="entry name" value="POZ domain"/>
    <property type="match status" value="1"/>
</dbReference>
<dbReference type="InterPro" id="IPR056184">
    <property type="entry name" value="TRAF_BTBD17"/>
</dbReference>
<sequence length="385" mass="44268">MISSSSCQPPQAMLTNPSWIESREPKVALEEDPICIDVFHDFLQYFYTGTVDLNPGNALPILMLAEKYLVKELMDAVYDYMSSNIVGASRLGHLTSWWTYLTLVKNTGLTDRLNAFLTSNFELISSSPDFFSVDADSLEELCSRDSLVVMDEYSLFCAVSNWAQKQPDLNEQLVEKVFSPIRFPMMTPRQLANLLLLPVVKEYKNFFVEKMVIAMGYHTNSQESLGAEDTETLFRPRSYLSDRWSCCLVIENYTTMPSYASSQLLFTTDWSLRDSDSPQTKEWALEIFPKGIWFKPFSMIIWHGQLNIDETIIKVCRIGLTARKVTEPFRARVSLLFYSEFQEISYVFKTVSRICHFSFVTLFVGNMLRAAQKVELDSDNFKAEK</sequence>
<dbReference type="OrthoDB" id="2359033at2759"/>
<dbReference type="Gene3D" id="3.30.710.10">
    <property type="entry name" value="Potassium Channel Kv1.1, Chain A"/>
    <property type="match status" value="1"/>
</dbReference>
<dbReference type="AlphaFoldDB" id="A0A7R8ZPV1"/>
<dbReference type="PANTHER" id="PTHR24410">
    <property type="entry name" value="HL07962P-RELATED"/>
    <property type="match status" value="1"/>
</dbReference>
<dbReference type="Pfam" id="PF07707">
    <property type="entry name" value="BACK"/>
    <property type="match status" value="1"/>
</dbReference>
<gene>
    <name evidence="1" type="ORF">CTOB1V02_LOCUS7606</name>
</gene>
<name>A0A7R8ZPV1_9CRUS</name>
<proteinExistence type="predicted"/>
<dbReference type="Pfam" id="PF23651">
    <property type="entry name" value="TRAF_BTBD17"/>
    <property type="match status" value="1"/>
</dbReference>
<dbReference type="Gene3D" id="1.25.40.420">
    <property type="match status" value="1"/>
</dbReference>
<dbReference type="InterPro" id="IPR011705">
    <property type="entry name" value="BACK"/>
</dbReference>
<dbReference type="InterPro" id="IPR000210">
    <property type="entry name" value="BTB/POZ_dom"/>
</dbReference>
<dbReference type="EMBL" id="OB662246">
    <property type="protein sequence ID" value="CAD7229738.1"/>
    <property type="molecule type" value="Genomic_DNA"/>
</dbReference>
<dbReference type="InterPro" id="IPR011333">
    <property type="entry name" value="SKP1/BTB/POZ_sf"/>
</dbReference>
<dbReference type="InterPro" id="IPR051481">
    <property type="entry name" value="BTB-POZ/Galectin-3-binding"/>
</dbReference>
<reference evidence="1" key="1">
    <citation type="submission" date="2020-11" db="EMBL/GenBank/DDBJ databases">
        <authorList>
            <person name="Tran Van P."/>
        </authorList>
    </citation>
    <scope>NUCLEOTIDE SEQUENCE</scope>
</reference>
<dbReference type="PANTHER" id="PTHR24410:SF41">
    <property type="entry name" value="HL07962P"/>
    <property type="match status" value="1"/>
</dbReference>
<accession>A0A7R8ZPV1</accession>
<organism evidence="1">
    <name type="scientific">Cyprideis torosa</name>
    <dbReference type="NCBI Taxonomy" id="163714"/>
    <lineage>
        <taxon>Eukaryota</taxon>
        <taxon>Metazoa</taxon>
        <taxon>Ecdysozoa</taxon>
        <taxon>Arthropoda</taxon>
        <taxon>Crustacea</taxon>
        <taxon>Oligostraca</taxon>
        <taxon>Ostracoda</taxon>
        <taxon>Podocopa</taxon>
        <taxon>Podocopida</taxon>
        <taxon>Cytherocopina</taxon>
        <taxon>Cytheroidea</taxon>
        <taxon>Cytherideidae</taxon>
        <taxon>Cyprideis</taxon>
    </lineage>
</organism>
<dbReference type="SMART" id="SM00875">
    <property type="entry name" value="BACK"/>
    <property type="match status" value="1"/>
</dbReference>
<dbReference type="Pfam" id="PF00651">
    <property type="entry name" value="BTB"/>
    <property type="match status" value="1"/>
</dbReference>
<evidence type="ECO:0000313" key="1">
    <source>
        <dbReference type="EMBL" id="CAD7229738.1"/>
    </source>
</evidence>